<protein>
    <submittedName>
        <fullName evidence="2">Trihelix transcription factor gtl1-like protein</fullName>
    </submittedName>
</protein>
<keyword evidence="3" id="KW-1185">Reference proteome</keyword>
<evidence type="ECO:0000313" key="2">
    <source>
        <dbReference type="EMBL" id="KMQ90833.1"/>
    </source>
</evidence>
<evidence type="ECO:0000256" key="1">
    <source>
        <dbReference type="SAM" id="MobiDB-lite"/>
    </source>
</evidence>
<reference evidence="2 3" key="1">
    <citation type="submission" date="2015-04" db="EMBL/GenBank/DDBJ databases">
        <title>Lasius niger genome sequencing.</title>
        <authorList>
            <person name="Konorov E.A."/>
            <person name="Nikitin M.A."/>
            <person name="Kirill M.V."/>
            <person name="Chang P."/>
        </authorList>
    </citation>
    <scope>NUCLEOTIDE SEQUENCE [LARGE SCALE GENOMIC DNA]</scope>
    <source>
        <tissue evidence="2">Whole</tissue>
    </source>
</reference>
<dbReference type="PaxDb" id="67767-A0A0J7KK84"/>
<dbReference type="OrthoDB" id="7552755at2759"/>
<name>A0A0J7KK84_LASNI</name>
<feature type="region of interest" description="Disordered" evidence="1">
    <location>
        <begin position="65"/>
        <end position="84"/>
    </location>
</feature>
<gene>
    <name evidence="2" type="ORF">RF55_9370</name>
</gene>
<dbReference type="Proteomes" id="UP000036403">
    <property type="component" value="Unassembled WGS sequence"/>
</dbReference>
<dbReference type="AlphaFoldDB" id="A0A0J7KK84"/>
<sequence>MTQITPFFNIDTDTVIEVELSKEDAIRAQNGNNRKSWPFFKIMDDIFAKKAWCSPVAIASSSGLSIKHTDESSGTGSGTEAESGTINIEKKIDCYCSAGKETVPEKIAGRRSEQKA</sequence>
<proteinExistence type="predicted"/>
<feature type="compositionally biased region" description="Low complexity" evidence="1">
    <location>
        <begin position="72"/>
        <end position="84"/>
    </location>
</feature>
<comment type="caution">
    <text evidence="2">The sequence shown here is derived from an EMBL/GenBank/DDBJ whole genome shotgun (WGS) entry which is preliminary data.</text>
</comment>
<organism evidence="2 3">
    <name type="scientific">Lasius niger</name>
    <name type="common">Black garden ant</name>
    <dbReference type="NCBI Taxonomy" id="67767"/>
    <lineage>
        <taxon>Eukaryota</taxon>
        <taxon>Metazoa</taxon>
        <taxon>Ecdysozoa</taxon>
        <taxon>Arthropoda</taxon>
        <taxon>Hexapoda</taxon>
        <taxon>Insecta</taxon>
        <taxon>Pterygota</taxon>
        <taxon>Neoptera</taxon>
        <taxon>Endopterygota</taxon>
        <taxon>Hymenoptera</taxon>
        <taxon>Apocrita</taxon>
        <taxon>Aculeata</taxon>
        <taxon>Formicoidea</taxon>
        <taxon>Formicidae</taxon>
        <taxon>Formicinae</taxon>
        <taxon>Lasius</taxon>
        <taxon>Lasius</taxon>
    </lineage>
</organism>
<evidence type="ECO:0000313" key="3">
    <source>
        <dbReference type="Proteomes" id="UP000036403"/>
    </source>
</evidence>
<accession>A0A0J7KK84</accession>
<dbReference type="EMBL" id="LBMM01006195">
    <property type="protein sequence ID" value="KMQ90833.1"/>
    <property type="molecule type" value="Genomic_DNA"/>
</dbReference>